<feature type="domain" description="Intracellular proteinase inhibitor BsuPI" evidence="1">
    <location>
        <begin position="88"/>
        <end position="175"/>
    </location>
</feature>
<keyword evidence="3" id="KW-1185">Reference proteome</keyword>
<protein>
    <recommendedName>
        <fullName evidence="1">Intracellular proteinase inhibitor BsuPI domain-containing protein</fullName>
    </recommendedName>
</protein>
<dbReference type="Gene3D" id="2.60.40.2360">
    <property type="entry name" value="Intracellular proteinase inhibitor BsuPI"/>
    <property type="match status" value="1"/>
</dbReference>
<evidence type="ECO:0000259" key="1">
    <source>
        <dbReference type="Pfam" id="PF12690"/>
    </source>
</evidence>
<name>A0AA51RRT6_9GAMM</name>
<dbReference type="EMBL" id="CP133548">
    <property type="protein sequence ID" value="WMS86387.1"/>
    <property type="molecule type" value="Genomic_DNA"/>
</dbReference>
<dbReference type="InterPro" id="IPR020481">
    <property type="entry name" value="Intracell_prot_inh_BsuPI"/>
</dbReference>
<dbReference type="RefSeq" id="WP_309201532.1">
    <property type="nucleotide sequence ID" value="NZ_CP133548.1"/>
</dbReference>
<dbReference type="InterPro" id="IPR038144">
    <property type="entry name" value="IPI"/>
</dbReference>
<organism evidence="2 3">
    <name type="scientific">Pleionea litopenaei</name>
    <dbReference type="NCBI Taxonomy" id="3070815"/>
    <lineage>
        <taxon>Bacteria</taxon>
        <taxon>Pseudomonadati</taxon>
        <taxon>Pseudomonadota</taxon>
        <taxon>Gammaproteobacteria</taxon>
        <taxon>Oceanospirillales</taxon>
        <taxon>Pleioneaceae</taxon>
        <taxon>Pleionea</taxon>
    </lineage>
</organism>
<reference evidence="2 3" key="1">
    <citation type="submission" date="2023-08" db="EMBL/GenBank/DDBJ databases">
        <title>Pleionea litopenaei sp. nov., isolated from stomach of juvenile Litopenaeus vannamei.</title>
        <authorList>
            <person name="Rho A.M."/>
            <person name="Hwang C.Y."/>
        </authorList>
    </citation>
    <scope>NUCLEOTIDE SEQUENCE [LARGE SCALE GENOMIC DNA]</scope>
    <source>
        <strain evidence="2 3">HL-JVS1</strain>
    </source>
</reference>
<dbReference type="AlphaFoldDB" id="A0AA51RRT6"/>
<gene>
    <name evidence="2" type="ORF">Q9312_14280</name>
</gene>
<sequence length="201" mass="22595">MFLFNTVDGRQYFDVTRLSQLLCLPYRSAKKCSIGLALGSFFALMVGCKDTTKEDFMPSQKSDFVNHTFSAALAFEDNFGQVASNFNQGESFYLIFTLTNQSSSDQQIDFSSSQRLRAVVQNANEDIVYDFDSRVMYAQVLGRELLAPGEQRRFVVSMSTNDFSVGEFTVTAAIALSDLSNDELLDNEITQFESRNTFSVQ</sequence>
<evidence type="ECO:0000313" key="2">
    <source>
        <dbReference type="EMBL" id="WMS86387.1"/>
    </source>
</evidence>
<dbReference type="KEGG" id="plei:Q9312_14280"/>
<proteinExistence type="predicted"/>
<evidence type="ECO:0000313" key="3">
    <source>
        <dbReference type="Proteomes" id="UP001239782"/>
    </source>
</evidence>
<dbReference type="Pfam" id="PF12690">
    <property type="entry name" value="BsuPI"/>
    <property type="match status" value="1"/>
</dbReference>
<accession>A0AA51RRT6</accession>
<dbReference type="Proteomes" id="UP001239782">
    <property type="component" value="Chromosome"/>
</dbReference>